<evidence type="ECO:0000256" key="1">
    <source>
        <dbReference type="ARBA" id="ARBA00023125"/>
    </source>
</evidence>
<dbReference type="Gene3D" id="1.10.357.10">
    <property type="entry name" value="Tetracycline Repressor, domain 2"/>
    <property type="match status" value="1"/>
</dbReference>
<feature type="DNA-binding region" description="H-T-H motif" evidence="2">
    <location>
        <begin position="50"/>
        <end position="69"/>
    </location>
</feature>
<keyword evidence="1 2" id="KW-0238">DNA-binding</keyword>
<dbReference type="SUPFAM" id="SSF46689">
    <property type="entry name" value="Homeodomain-like"/>
    <property type="match status" value="1"/>
</dbReference>
<name>A0A3S2Y4K2_9SPHN</name>
<protein>
    <submittedName>
        <fullName evidence="5">TetR/AcrR family transcriptional regulator</fullName>
    </submittedName>
</protein>
<dbReference type="Proteomes" id="UP000282837">
    <property type="component" value="Unassembled WGS sequence"/>
</dbReference>
<feature type="domain" description="HTH tetR-type" evidence="4">
    <location>
        <begin position="27"/>
        <end position="87"/>
    </location>
</feature>
<dbReference type="InterPro" id="IPR009057">
    <property type="entry name" value="Homeodomain-like_sf"/>
</dbReference>
<evidence type="ECO:0000259" key="4">
    <source>
        <dbReference type="PROSITE" id="PS50977"/>
    </source>
</evidence>
<comment type="caution">
    <text evidence="5">The sequence shown here is derived from an EMBL/GenBank/DDBJ whole genome shotgun (WGS) entry which is preliminary data.</text>
</comment>
<proteinExistence type="predicted"/>
<accession>A0A3S2Y4K2</accession>
<evidence type="ECO:0000256" key="2">
    <source>
        <dbReference type="PROSITE-ProRule" id="PRU00335"/>
    </source>
</evidence>
<dbReference type="GO" id="GO:0003677">
    <property type="term" value="F:DNA binding"/>
    <property type="evidence" value="ECO:0007669"/>
    <property type="project" value="UniProtKB-UniRule"/>
</dbReference>
<evidence type="ECO:0000313" key="6">
    <source>
        <dbReference type="Proteomes" id="UP000282837"/>
    </source>
</evidence>
<reference evidence="5 6" key="1">
    <citation type="submission" date="2019-01" db="EMBL/GenBank/DDBJ databases">
        <authorList>
            <person name="Chen W.-M."/>
        </authorList>
    </citation>
    <scope>NUCLEOTIDE SEQUENCE [LARGE SCALE GENOMIC DNA]</scope>
    <source>
        <strain evidence="5 6">FSY-9</strain>
    </source>
</reference>
<evidence type="ECO:0000256" key="3">
    <source>
        <dbReference type="SAM" id="MobiDB-lite"/>
    </source>
</evidence>
<dbReference type="InterPro" id="IPR001647">
    <property type="entry name" value="HTH_TetR"/>
</dbReference>
<organism evidence="5 6">
    <name type="scientific">Novosphingobium umbonatum</name>
    <dbReference type="NCBI Taxonomy" id="1908524"/>
    <lineage>
        <taxon>Bacteria</taxon>
        <taxon>Pseudomonadati</taxon>
        <taxon>Pseudomonadota</taxon>
        <taxon>Alphaproteobacteria</taxon>
        <taxon>Sphingomonadales</taxon>
        <taxon>Sphingomonadaceae</taxon>
        <taxon>Novosphingobium</taxon>
    </lineage>
</organism>
<evidence type="ECO:0000313" key="5">
    <source>
        <dbReference type="EMBL" id="RVU03321.1"/>
    </source>
</evidence>
<dbReference type="EMBL" id="SACO01000017">
    <property type="protein sequence ID" value="RVU03321.1"/>
    <property type="molecule type" value="Genomic_DNA"/>
</dbReference>
<gene>
    <name evidence="5" type="ORF">EOE18_16590</name>
</gene>
<keyword evidence="6" id="KW-1185">Reference proteome</keyword>
<dbReference type="OrthoDB" id="9811084at2"/>
<dbReference type="PROSITE" id="PS50977">
    <property type="entry name" value="HTH_TETR_2"/>
    <property type="match status" value="1"/>
</dbReference>
<dbReference type="AlphaFoldDB" id="A0A3S2Y4K2"/>
<dbReference type="Pfam" id="PF00440">
    <property type="entry name" value="TetR_N"/>
    <property type="match status" value="1"/>
</dbReference>
<sequence>MDKLAGMSEPWEMRDTDNPAATSSTGADARTALLRGFAELVLSRRYGDFGVASIIQAAQVARSTFYYHFAGKDDLLLENLRPFVETLAAMPQEQGVSPALEQWVSHIWTQRATARRLLGGPTGDKLQTLLADTLRERLSLQCVDISPDGLTMLAEQIAASSMALLRAWVGHRFSAAPPSVALSLRRGARALSHPREHS</sequence>
<feature type="region of interest" description="Disordered" evidence="3">
    <location>
        <begin position="1"/>
        <end position="25"/>
    </location>
</feature>